<gene>
    <name evidence="1" type="ORF">CBM2589_U10169</name>
</gene>
<organism evidence="1 2">
    <name type="scientific">Cupriavidus taiwanensis</name>
    <dbReference type="NCBI Taxonomy" id="164546"/>
    <lineage>
        <taxon>Bacteria</taxon>
        <taxon>Pseudomonadati</taxon>
        <taxon>Pseudomonadota</taxon>
        <taxon>Betaproteobacteria</taxon>
        <taxon>Burkholderiales</taxon>
        <taxon>Burkholderiaceae</taxon>
        <taxon>Cupriavidus</taxon>
    </lineage>
</organism>
<comment type="caution">
    <text evidence="1">The sequence shown here is derived from an EMBL/GenBank/DDBJ whole genome shotgun (WGS) entry which is preliminary data.</text>
</comment>
<name>A0A375CQY8_9BURK</name>
<protein>
    <submittedName>
        <fullName evidence="1">Uncharacterized protein</fullName>
    </submittedName>
</protein>
<reference evidence="2" key="1">
    <citation type="submission" date="2018-01" db="EMBL/GenBank/DDBJ databases">
        <authorList>
            <person name="Gaut B.S."/>
            <person name="Morton B.R."/>
            <person name="Clegg M.T."/>
            <person name="Duvall M.R."/>
        </authorList>
    </citation>
    <scope>NUCLEOTIDE SEQUENCE [LARGE SCALE GENOMIC DNA]</scope>
</reference>
<accession>A0A375CQY8</accession>
<dbReference type="EMBL" id="OFSP01000078">
    <property type="protein sequence ID" value="SOY77667.1"/>
    <property type="molecule type" value="Genomic_DNA"/>
</dbReference>
<proteinExistence type="predicted"/>
<dbReference type="AlphaFoldDB" id="A0A375CQY8"/>
<evidence type="ECO:0000313" key="1">
    <source>
        <dbReference type="EMBL" id="SOY77667.1"/>
    </source>
</evidence>
<sequence length="76" mass="8151">MLALFLGLTIRIPIRPVSYTGLLGDLKLHRSMGFLLSDCGSGGHVIAVAYVLDQQSSQIASSERSSDLPLPFAYEG</sequence>
<evidence type="ECO:0000313" key="2">
    <source>
        <dbReference type="Proteomes" id="UP000256297"/>
    </source>
</evidence>
<dbReference type="Proteomes" id="UP000256297">
    <property type="component" value="Unassembled WGS sequence"/>
</dbReference>